<evidence type="ECO:0000313" key="2">
    <source>
        <dbReference type="Proteomes" id="UP001165960"/>
    </source>
</evidence>
<dbReference type="EMBL" id="QTSX02000031">
    <property type="protein sequence ID" value="KAJ9089733.1"/>
    <property type="molecule type" value="Genomic_DNA"/>
</dbReference>
<name>A0ACC2USC3_9FUNG</name>
<protein>
    <submittedName>
        <fullName evidence="1">DNA-directed RNA polymerases I, II, and III subunit RPABC3</fullName>
    </submittedName>
</protein>
<evidence type="ECO:0000313" key="1">
    <source>
        <dbReference type="EMBL" id="KAJ9089733.1"/>
    </source>
</evidence>
<gene>
    <name evidence="1" type="primary">RPB8_3</name>
    <name evidence="1" type="ORF">DSO57_1009737</name>
</gene>
<sequence>MPGNDFQDDVPKKEGDVAEDEPRSKLLSELDLVLKESPFWVKDGLIPSLLFGERFEVDNIDKDKKKFDKVSRLEATSLNYKMSLVLDYNSELLRITSRTVFFLGLAASLSDTEPVSKDPNAYLQPASWNEGQSTETAKRFSYVAYGKVYRYEKAEEDKMIAYISFGGLLMSLTGYHYQLEMVRVNNYVYLLIQ</sequence>
<keyword evidence="1" id="KW-0240">DNA-directed RNA polymerase</keyword>
<dbReference type="Proteomes" id="UP001165960">
    <property type="component" value="Unassembled WGS sequence"/>
</dbReference>
<organism evidence="1 2">
    <name type="scientific">Entomophthora muscae</name>
    <dbReference type="NCBI Taxonomy" id="34485"/>
    <lineage>
        <taxon>Eukaryota</taxon>
        <taxon>Fungi</taxon>
        <taxon>Fungi incertae sedis</taxon>
        <taxon>Zoopagomycota</taxon>
        <taxon>Entomophthoromycotina</taxon>
        <taxon>Entomophthoromycetes</taxon>
        <taxon>Entomophthorales</taxon>
        <taxon>Entomophthoraceae</taxon>
        <taxon>Entomophthora</taxon>
    </lineage>
</organism>
<keyword evidence="2" id="KW-1185">Reference proteome</keyword>
<reference evidence="1" key="1">
    <citation type="submission" date="2022-04" db="EMBL/GenBank/DDBJ databases">
        <title>Genome of the entomopathogenic fungus Entomophthora muscae.</title>
        <authorList>
            <person name="Elya C."/>
            <person name="Lovett B.R."/>
            <person name="Lee E."/>
            <person name="Macias A.M."/>
            <person name="Hajek A.E."/>
            <person name="De Bivort B.L."/>
            <person name="Kasson M.T."/>
            <person name="De Fine Licht H.H."/>
            <person name="Stajich J.E."/>
        </authorList>
    </citation>
    <scope>NUCLEOTIDE SEQUENCE</scope>
    <source>
        <strain evidence="1">Berkeley</strain>
    </source>
</reference>
<accession>A0ACC2USC3</accession>
<keyword evidence="1" id="KW-0804">Transcription</keyword>
<comment type="caution">
    <text evidence="1">The sequence shown here is derived from an EMBL/GenBank/DDBJ whole genome shotgun (WGS) entry which is preliminary data.</text>
</comment>
<proteinExistence type="predicted"/>